<dbReference type="PANTHER" id="PTHR40446:SF2">
    <property type="entry name" value="N-ACETYLGLUCOSAMINE-1-PHOSPHODIESTER ALPHA-N-ACETYLGLUCOSAMINIDASE"/>
    <property type="match status" value="1"/>
</dbReference>
<feature type="region of interest" description="Disordered" evidence="1">
    <location>
        <begin position="337"/>
        <end position="458"/>
    </location>
</feature>
<comment type="caution">
    <text evidence="4">The sequence shown here is derived from an EMBL/GenBank/DDBJ whole genome shotgun (WGS) entry which is preliminary data.</text>
</comment>
<feature type="signal peptide" evidence="2">
    <location>
        <begin position="1"/>
        <end position="33"/>
    </location>
</feature>
<protein>
    <recommendedName>
        <fullName evidence="3">Phosphodiester glycosidase domain-containing protein</fullName>
    </recommendedName>
</protein>
<keyword evidence="2" id="KW-0732">Signal</keyword>
<feature type="compositionally biased region" description="Basic and acidic residues" evidence="1">
    <location>
        <begin position="447"/>
        <end position="458"/>
    </location>
</feature>
<sequence>MMHQCTISRFALRLFGLPLLALLALGSSCSAQGKPEKKKERRHVIAQKGESLKDISEIEEIELGLLRQYNPALKGALHANDTVFLEPPLEGTHAEQPKTDQSETPLKEPVGTNKLFSRVTFYGKRYFHCEIDPDKYRIESFNKRDSDQNPHTFASLRQVRQKDLLFAVNGGMFEPDLSPVGLFVSNGQTSKQVNNRKEGTGNYYEIQPNGIFLIDTKDKAQVITGDSYQEGRKLKVATQSGPMLVVNGKINDNFRKGSPNLKIRNGVGVNKEGNVIFLVSEAPVNFYELAELFQKLECNNALYLDGVVSQYYAPEIRPEPLQSQQLGVFITVSRKESQKETREYIQPANDEAKPEAPKKATTEPAKPATEQPKGGQPKTSPAQPGATNPPADTKAVPAKAGANVPAGKTDPKVPAAKTTPKGNPAKADLKAAPAKGATPQKPAAVMPKKDTAKRSVKL</sequence>
<evidence type="ECO:0000256" key="2">
    <source>
        <dbReference type="SAM" id="SignalP"/>
    </source>
</evidence>
<dbReference type="EMBL" id="BAABGY010000001">
    <property type="protein sequence ID" value="GAA4318753.1"/>
    <property type="molecule type" value="Genomic_DNA"/>
</dbReference>
<evidence type="ECO:0000256" key="1">
    <source>
        <dbReference type="SAM" id="MobiDB-lite"/>
    </source>
</evidence>
<dbReference type="PANTHER" id="PTHR40446">
    <property type="entry name" value="N-ACETYLGLUCOSAMINE-1-PHOSPHODIESTER ALPHA-N-ACETYLGLUCOSAMINIDASE"/>
    <property type="match status" value="1"/>
</dbReference>
<feature type="compositionally biased region" description="Basic and acidic residues" evidence="1">
    <location>
        <begin position="350"/>
        <end position="361"/>
    </location>
</feature>
<feature type="compositionally biased region" description="Polar residues" evidence="1">
    <location>
        <begin position="377"/>
        <end position="386"/>
    </location>
</feature>
<dbReference type="Proteomes" id="UP001501725">
    <property type="component" value="Unassembled WGS sequence"/>
</dbReference>
<dbReference type="Pfam" id="PF09992">
    <property type="entry name" value="NAGPA"/>
    <property type="match status" value="1"/>
</dbReference>
<evidence type="ECO:0000313" key="4">
    <source>
        <dbReference type="EMBL" id="GAA4318753.1"/>
    </source>
</evidence>
<reference evidence="5" key="1">
    <citation type="journal article" date="2019" name="Int. J. Syst. Evol. Microbiol.">
        <title>The Global Catalogue of Microorganisms (GCM) 10K type strain sequencing project: providing services to taxonomists for standard genome sequencing and annotation.</title>
        <authorList>
            <consortium name="The Broad Institute Genomics Platform"/>
            <consortium name="The Broad Institute Genome Sequencing Center for Infectious Disease"/>
            <person name="Wu L."/>
            <person name="Ma J."/>
        </authorList>
    </citation>
    <scope>NUCLEOTIDE SEQUENCE [LARGE SCALE GENOMIC DNA]</scope>
    <source>
        <strain evidence="5">JCM 17919</strain>
    </source>
</reference>
<dbReference type="InterPro" id="IPR018711">
    <property type="entry name" value="NAGPA"/>
</dbReference>
<dbReference type="RefSeq" id="WP_345252847.1">
    <property type="nucleotide sequence ID" value="NZ_BAABGY010000001.1"/>
</dbReference>
<feature type="region of interest" description="Disordered" evidence="1">
    <location>
        <begin position="90"/>
        <end position="109"/>
    </location>
</feature>
<feature type="compositionally biased region" description="Basic and acidic residues" evidence="1">
    <location>
        <begin position="92"/>
        <end position="101"/>
    </location>
</feature>
<gene>
    <name evidence="4" type="ORF">GCM10023184_03170</name>
</gene>
<proteinExistence type="predicted"/>
<accession>A0ABP8G7S9</accession>
<evidence type="ECO:0000259" key="3">
    <source>
        <dbReference type="Pfam" id="PF09992"/>
    </source>
</evidence>
<name>A0ABP8G7S9_9BACT</name>
<feature type="chain" id="PRO_5045121655" description="Phosphodiester glycosidase domain-containing protein" evidence="2">
    <location>
        <begin position="34"/>
        <end position="458"/>
    </location>
</feature>
<keyword evidence="5" id="KW-1185">Reference proteome</keyword>
<evidence type="ECO:0000313" key="5">
    <source>
        <dbReference type="Proteomes" id="UP001501725"/>
    </source>
</evidence>
<organism evidence="4 5">
    <name type="scientific">Flaviaesturariibacter amylovorans</name>
    <dbReference type="NCBI Taxonomy" id="1084520"/>
    <lineage>
        <taxon>Bacteria</taxon>
        <taxon>Pseudomonadati</taxon>
        <taxon>Bacteroidota</taxon>
        <taxon>Chitinophagia</taxon>
        <taxon>Chitinophagales</taxon>
        <taxon>Chitinophagaceae</taxon>
        <taxon>Flaviaestuariibacter</taxon>
    </lineage>
</organism>
<feature type="domain" description="Phosphodiester glycosidase" evidence="3">
    <location>
        <begin position="165"/>
        <end position="310"/>
    </location>
</feature>